<feature type="chain" id="PRO_5022811348" evidence="1">
    <location>
        <begin position="19"/>
        <end position="87"/>
    </location>
</feature>
<feature type="signal peptide" evidence="1">
    <location>
        <begin position="1"/>
        <end position="18"/>
    </location>
</feature>
<accession>A0A5C7W088</accession>
<comment type="caution">
    <text evidence="2">The sequence shown here is derived from an EMBL/GenBank/DDBJ whole genome shotgun (WGS) entry which is preliminary data.</text>
</comment>
<dbReference type="EMBL" id="SSFO01000241">
    <property type="protein sequence ID" value="TXI29804.1"/>
    <property type="molecule type" value="Genomic_DNA"/>
</dbReference>
<dbReference type="AlphaFoldDB" id="A0A5C7W088"/>
<organism evidence="2 3">
    <name type="scientific">Aquipseudomonas alcaligenes</name>
    <name type="common">Pseudomonas alcaligenes</name>
    <dbReference type="NCBI Taxonomy" id="43263"/>
    <lineage>
        <taxon>Bacteria</taxon>
        <taxon>Pseudomonadati</taxon>
        <taxon>Pseudomonadota</taxon>
        <taxon>Gammaproteobacteria</taxon>
        <taxon>Pseudomonadales</taxon>
        <taxon>Pseudomonadaceae</taxon>
        <taxon>Aquipseudomonas</taxon>
    </lineage>
</organism>
<keyword evidence="1" id="KW-0732">Signal</keyword>
<evidence type="ECO:0000313" key="3">
    <source>
        <dbReference type="Proteomes" id="UP000321110"/>
    </source>
</evidence>
<dbReference type="Pfam" id="PF10976">
    <property type="entry name" value="DUF2790"/>
    <property type="match status" value="1"/>
</dbReference>
<sequence>MRAFTLLALAGLTPFAFAAQPAHDSNAEQPPVEVYVYGMQLDVAHVIATTDVSRVCGVTSSIMTYEDHQGRVHRLQYRVQGGGCIDG</sequence>
<reference evidence="2 3" key="1">
    <citation type="submission" date="2018-09" db="EMBL/GenBank/DDBJ databases">
        <title>Metagenome Assembled Genomes from an Advanced Water Purification Facility.</title>
        <authorList>
            <person name="Stamps B.W."/>
            <person name="Spear J.R."/>
        </authorList>
    </citation>
    <scope>NUCLEOTIDE SEQUENCE [LARGE SCALE GENOMIC DNA]</scope>
    <source>
        <strain evidence="2">Bin_52_1</strain>
    </source>
</reference>
<evidence type="ECO:0000256" key="1">
    <source>
        <dbReference type="SAM" id="SignalP"/>
    </source>
</evidence>
<name>A0A5C7W088_AQUAC</name>
<dbReference type="Gene3D" id="2.30.140.50">
    <property type="entry name" value="Protein of unknown function DUF2790"/>
    <property type="match status" value="1"/>
</dbReference>
<evidence type="ECO:0000313" key="2">
    <source>
        <dbReference type="EMBL" id="TXI29804.1"/>
    </source>
</evidence>
<proteinExistence type="predicted"/>
<dbReference type="InterPro" id="IPR021245">
    <property type="entry name" value="DUF2790"/>
</dbReference>
<protein>
    <submittedName>
        <fullName evidence="2">DUF2790 domain-containing protein</fullName>
    </submittedName>
</protein>
<gene>
    <name evidence="2" type="ORF">E6Q69_14350</name>
</gene>
<dbReference type="Proteomes" id="UP000321110">
    <property type="component" value="Unassembled WGS sequence"/>
</dbReference>